<dbReference type="PIRSF" id="PIRSF002161">
    <property type="entry name" value="Ribosomal_L5"/>
    <property type="match status" value="1"/>
</dbReference>
<dbReference type="GO" id="GO:0006412">
    <property type="term" value="P:translation"/>
    <property type="evidence" value="ECO:0007669"/>
    <property type="project" value="InterPro"/>
</dbReference>
<accession>A0AA39ISC6</accession>
<gene>
    <name evidence="6" type="ORF">EV421DRAFT_1914435</name>
</gene>
<keyword evidence="2 4" id="KW-0689">Ribosomal protein</keyword>
<dbReference type="AlphaFoldDB" id="A0AA39ISC6"/>
<keyword evidence="7" id="KW-1185">Reference proteome</keyword>
<dbReference type="InterPro" id="IPR031309">
    <property type="entry name" value="Ribosomal_uL5_C"/>
</dbReference>
<dbReference type="InterPro" id="IPR022803">
    <property type="entry name" value="Ribosomal_uL5_dom_sf"/>
</dbReference>
<feature type="domain" description="Large ribosomal subunit protein uL5 C-terminal" evidence="5">
    <location>
        <begin position="36"/>
        <end position="138"/>
    </location>
</feature>
<evidence type="ECO:0000256" key="1">
    <source>
        <dbReference type="ARBA" id="ARBA00008553"/>
    </source>
</evidence>
<dbReference type="EMBL" id="JAUEPT010000234">
    <property type="protein sequence ID" value="KAK0429565.1"/>
    <property type="molecule type" value="Genomic_DNA"/>
</dbReference>
<organism evidence="6 7">
    <name type="scientific">Armillaria borealis</name>
    <dbReference type="NCBI Taxonomy" id="47425"/>
    <lineage>
        <taxon>Eukaryota</taxon>
        <taxon>Fungi</taxon>
        <taxon>Dikarya</taxon>
        <taxon>Basidiomycota</taxon>
        <taxon>Agaricomycotina</taxon>
        <taxon>Agaricomycetes</taxon>
        <taxon>Agaricomycetidae</taxon>
        <taxon>Agaricales</taxon>
        <taxon>Marasmiineae</taxon>
        <taxon>Physalacriaceae</taxon>
        <taxon>Armillaria</taxon>
    </lineage>
</organism>
<dbReference type="SUPFAM" id="SSF55282">
    <property type="entry name" value="RL5-like"/>
    <property type="match status" value="1"/>
</dbReference>
<evidence type="ECO:0000259" key="5">
    <source>
        <dbReference type="Pfam" id="PF00673"/>
    </source>
</evidence>
<sequence>MSKSEALAVMMALQVLSGETENGGGGKHTVKGVKIIGVTVTMKGQNMYDFIGTLVEFVLPRLQEFNGLALPIAGSNLNKPSSVSCVVSMGLPPEAMGFFPQTEVNQEAYPRQYGTHIHFITNVQGVGAQDRARALVSGL</sequence>
<evidence type="ECO:0000256" key="3">
    <source>
        <dbReference type="ARBA" id="ARBA00023274"/>
    </source>
</evidence>
<evidence type="ECO:0000256" key="4">
    <source>
        <dbReference type="RuleBase" id="RU003930"/>
    </source>
</evidence>
<dbReference type="Gene3D" id="3.30.1440.10">
    <property type="match status" value="1"/>
</dbReference>
<dbReference type="Proteomes" id="UP001175226">
    <property type="component" value="Unassembled WGS sequence"/>
</dbReference>
<reference evidence="6" key="1">
    <citation type="submission" date="2023-06" db="EMBL/GenBank/DDBJ databases">
        <authorList>
            <consortium name="Lawrence Berkeley National Laboratory"/>
            <person name="Ahrendt S."/>
            <person name="Sahu N."/>
            <person name="Indic B."/>
            <person name="Wong-Bajracharya J."/>
            <person name="Merenyi Z."/>
            <person name="Ke H.-M."/>
            <person name="Monk M."/>
            <person name="Kocsube S."/>
            <person name="Drula E."/>
            <person name="Lipzen A."/>
            <person name="Balint B."/>
            <person name="Henrissat B."/>
            <person name="Andreopoulos B."/>
            <person name="Martin F.M."/>
            <person name="Harder C.B."/>
            <person name="Rigling D."/>
            <person name="Ford K.L."/>
            <person name="Foster G.D."/>
            <person name="Pangilinan J."/>
            <person name="Papanicolaou A."/>
            <person name="Barry K."/>
            <person name="LaButti K."/>
            <person name="Viragh M."/>
            <person name="Koriabine M."/>
            <person name="Yan M."/>
            <person name="Riley R."/>
            <person name="Champramary S."/>
            <person name="Plett K.L."/>
            <person name="Tsai I.J."/>
            <person name="Slot J."/>
            <person name="Sipos G."/>
            <person name="Plett J."/>
            <person name="Nagy L.G."/>
            <person name="Grigoriev I.V."/>
        </authorList>
    </citation>
    <scope>NUCLEOTIDE SEQUENCE</scope>
    <source>
        <strain evidence="6">FPL87.14</strain>
    </source>
</reference>
<proteinExistence type="inferred from homology"/>
<dbReference type="GO" id="GO:0003735">
    <property type="term" value="F:structural constituent of ribosome"/>
    <property type="evidence" value="ECO:0007669"/>
    <property type="project" value="InterPro"/>
</dbReference>
<dbReference type="GO" id="GO:1990904">
    <property type="term" value="C:ribonucleoprotein complex"/>
    <property type="evidence" value="ECO:0007669"/>
    <property type="project" value="UniProtKB-KW"/>
</dbReference>
<evidence type="ECO:0000256" key="2">
    <source>
        <dbReference type="ARBA" id="ARBA00022980"/>
    </source>
</evidence>
<dbReference type="InterPro" id="IPR002132">
    <property type="entry name" value="Ribosomal_uL5"/>
</dbReference>
<evidence type="ECO:0000313" key="7">
    <source>
        <dbReference type="Proteomes" id="UP001175226"/>
    </source>
</evidence>
<keyword evidence="3 4" id="KW-0687">Ribonucleoprotein</keyword>
<comment type="caution">
    <text evidence="6">The sequence shown here is derived from an EMBL/GenBank/DDBJ whole genome shotgun (WGS) entry which is preliminary data.</text>
</comment>
<protein>
    <recommendedName>
        <fullName evidence="5">Large ribosomal subunit protein uL5 C-terminal domain-containing protein</fullName>
    </recommendedName>
</protein>
<dbReference type="Pfam" id="PF00673">
    <property type="entry name" value="Ribosomal_L5_C"/>
    <property type="match status" value="1"/>
</dbReference>
<dbReference type="GO" id="GO:0005840">
    <property type="term" value="C:ribosome"/>
    <property type="evidence" value="ECO:0007669"/>
    <property type="project" value="UniProtKB-KW"/>
</dbReference>
<comment type="similarity">
    <text evidence="1 4">Belongs to the universal ribosomal protein uL5 family.</text>
</comment>
<name>A0AA39ISC6_9AGAR</name>
<evidence type="ECO:0000313" key="6">
    <source>
        <dbReference type="EMBL" id="KAK0429565.1"/>
    </source>
</evidence>